<protein>
    <submittedName>
        <fullName evidence="2">NAD(P)-dependent oxidoreductase</fullName>
    </submittedName>
</protein>
<keyword evidence="3" id="KW-1185">Reference proteome</keyword>
<dbReference type="InterPro" id="IPR050177">
    <property type="entry name" value="Lipid_A_modif_metabolic_enz"/>
</dbReference>
<dbReference type="InterPro" id="IPR001509">
    <property type="entry name" value="Epimerase_deHydtase"/>
</dbReference>
<proteinExistence type="predicted"/>
<dbReference type="Proteomes" id="UP000309138">
    <property type="component" value="Unassembled WGS sequence"/>
</dbReference>
<comment type="caution">
    <text evidence="2">The sequence shown here is derived from an EMBL/GenBank/DDBJ whole genome shotgun (WGS) entry which is preliminary data.</text>
</comment>
<evidence type="ECO:0000259" key="1">
    <source>
        <dbReference type="Pfam" id="PF01370"/>
    </source>
</evidence>
<feature type="domain" description="NAD-dependent epimerase/dehydratase" evidence="1">
    <location>
        <begin position="7"/>
        <end position="227"/>
    </location>
</feature>
<dbReference type="InterPro" id="IPR036291">
    <property type="entry name" value="NAD(P)-bd_dom_sf"/>
</dbReference>
<dbReference type="SUPFAM" id="SSF51735">
    <property type="entry name" value="NAD(P)-binding Rossmann-fold domains"/>
    <property type="match status" value="1"/>
</dbReference>
<dbReference type="Gene3D" id="3.40.50.720">
    <property type="entry name" value="NAD(P)-binding Rossmann-like Domain"/>
    <property type="match status" value="1"/>
</dbReference>
<name>A0A4U1L5U4_9SPHN</name>
<sequence length="359" mass="39460">MPDKPLIVITGAAGNLGRSLGKALGNSYAVVGLDTQAPDLGFPVIEVDLTEDESVEDALAEVRRNHGNRIASVLHLAAFFDFSGEENPLYDAVNVEGSRRLVRGLAGFEVDQFVYSGTMLVHAPGEPGQRIDETTRIDPQWAYPRSKAAAEQAIREERCAMPVVFLHLAGLYDEQTSVPTFAHQIARIYERNLQSRFYSGDMRAGQAMVHRDDLIDAFLRTVERRGSLASETVLLVGEQDAIGYGDLQDRLGCLIHGEAEWTTIRLPSLVAAVGAWVQDKAEPLIPDAIDKGERPFIQPFMTRMASDHYALDTSKARALLGWQPRHSLADELPRIVAALKDDPAAWYKANGIAPPDFEA</sequence>
<reference evidence="2 3" key="1">
    <citation type="submission" date="2019-04" db="EMBL/GenBank/DDBJ databases">
        <authorList>
            <person name="Yang Y."/>
            <person name="Wei D."/>
        </authorList>
    </citation>
    <scope>NUCLEOTIDE SEQUENCE [LARGE SCALE GENOMIC DNA]</scope>
    <source>
        <strain evidence="2 3">L-1-4w-11</strain>
    </source>
</reference>
<accession>A0A4U1L5U4</accession>
<organism evidence="2 3">
    <name type="scientific">Sphingomonas baiyangensis</name>
    <dbReference type="NCBI Taxonomy" id="2572576"/>
    <lineage>
        <taxon>Bacteria</taxon>
        <taxon>Pseudomonadati</taxon>
        <taxon>Pseudomonadota</taxon>
        <taxon>Alphaproteobacteria</taxon>
        <taxon>Sphingomonadales</taxon>
        <taxon>Sphingomonadaceae</taxon>
        <taxon>Sphingomonas</taxon>
    </lineage>
</organism>
<evidence type="ECO:0000313" key="2">
    <source>
        <dbReference type="EMBL" id="TKD51605.1"/>
    </source>
</evidence>
<dbReference type="EMBL" id="SWKR01000002">
    <property type="protein sequence ID" value="TKD51605.1"/>
    <property type="molecule type" value="Genomic_DNA"/>
</dbReference>
<dbReference type="PANTHER" id="PTHR43245">
    <property type="entry name" value="BIFUNCTIONAL POLYMYXIN RESISTANCE PROTEIN ARNA"/>
    <property type="match status" value="1"/>
</dbReference>
<dbReference type="Pfam" id="PF01370">
    <property type="entry name" value="Epimerase"/>
    <property type="match status" value="1"/>
</dbReference>
<evidence type="ECO:0000313" key="3">
    <source>
        <dbReference type="Proteomes" id="UP000309138"/>
    </source>
</evidence>
<gene>
    <name evidence="2" type="ORF">FBR43_13215</name>
</gene>
<dbReference type="OrthoDB" id="9814124at2"/>
<dbReference type="AlphaFoldDB" id="A0A4U1L5U4"/>